<evidence type="ECO:0000256" key="8">
    <source>
        <dbReference type="SAM" id="MobiDB-lite"/>
    </source>
</evidence>
<dbReference type="GO" id="GO:0005886">
    <property type="term" value="C:plasma membrane"/>
    <property type="evidence" value="ECO:0007669"/>
    <property type="project" value="UniProtKB-SubCell"/>
</dbReference>
<gene>
    <name evidence="10" type="ORF">ElyMa_006189400</name>
</gene>
<keyword evidence="4 9" id="KW-1133">Transmembrane helix</keyword>
<keyword evidence="11" id="KW-1185">Reference proteome</keyword>
<sequence>MADSNFHITARLTSQYGSHHGSHHSTVQITSRLTAWLTVLFTPQERNREADRQGDKQAGRQTERKTERQTDRETNKDADRQRDKQADIIVASVVFSTSNSEDKNITSHFSNSLKKTARNFSSTNFLHTGNHDNSFTWSSAEKHETDREVCCDKPYNPHQGSCTDGIAWKIPDVVSSLKHCGWKHAIVISSILLKDGKSTSQQSFYKLDKNESLLQQKQHKFHQATSQSGRTFNRANTTPSIVHDILEAFRVSFIPVQDFELNSSSGEDLQRQLEEIIWTSYSSTGITNFVWVSHKPWEMMQAARTLFRRHQRGRGALMPHRTHFVLVGLETGDTTPTGARSTNSQTSSLSHQLPRQPEGAQSLLQETEKELASSEFDNIVYINYFNNNNNTKDLHLHNNCVNKALHTLMWRDNRRRQFDSILSLSICEDLDGTGPRRSQYSNRSKHKQTAMLPCALFPNTRTGMNERRLLFITKEWEVFMKVKGCGDSQEYHGLIYEIANILSISMNFTYTFIPDIDKARNISWDGLRDILVKEGVGDSLFSLYYLTASLAYNFSQSYPIYTTNITGAYLSKPQAKIWLFISRADPLIHIFFAMGLIFVVLYYTCLSNIGRRLATDDTTLRPRSKATWLREYCIEAWHMFFPLLGYCFAQNFSPQPRMLSGRILLFFWSFTLLTLTAIFRGYVASSLVKVNPSPPFKTFGELVHEKDYRWGHNQDSTFLSVMKADKGTTLSALYSGMMRFAKNDPEVLAPTWDVLMSKVVEDDKFVAIIDSFTLKLYVKILRIGDVKTIPDTLGFNGVAPVFPLNSELTNLMSEHIIALSSAGIFDMLLDKMLQETQVSAPQNSSQLARSVNHDNGSDWQRANNKVDITSGFYFSVAFAIGAVVVLWVELLCPHLSEIRWFKKNT</sequence>
<evidence type="ECO:0000313" key="10">
    <source>
        <dbReference type="EMBL" id="GFR92004.1"/>
    </source>
</evidence>
<feature type="compositionally biased region" description="Polar residues" evidence="8">
    <location>
        <begin position="332"/>
        <end position="353"/>
    </location>
</feature>
<evidence type="ECO:0000256" key="3">
    <source>
        <dbReference type="ARBA" id="ARBA00022692"/>
    </source>
</evidence>
<dbReference type="Gene3D" id="3.40.190.10">
    <property type="entry name" value="Periplasmic binding protein-like II"/>
    <property type="match status" value="3"/>
</dbReference>
<evidence type="ECO:0000256" key="5">
    <source>
        <dbReference type="ARBA" id="ARBA00023136"/>
    </source>
</evidence>
<evidence type="ECO:0000256" key="9">
    <source>
        <dbReference type="SAM" id="Phobius"/>
    </source>
</evidence>
<dbReference type="PANTHER" id="PTHR42643">
    <property type="entry name" value="IONOTROPIC RECEPTOR 20A-RELATED"/>
    <property type="match status" value="1"/>
</dbReference>
<feature type="transmembrane region" description="Helical" evidence="9">
    <location>
        <begin position="871"/>
        <end position="892"/>
    </location>
</feature>
<comment type="caution">
    <text evidence="10">The sequence shown here is derived from an EMBL/GenBank/DDBJ whole genome shotgun (WGS) entry which is preliminary data.</text>
</comment>
<evidence type="ECO:0000256" key="2">
    <source>
        <dbReference type="ARBA" id="ARBA00022475"/>
    </source>
</evidence>
<dbReference type="InterPro" id="IPR052192">
    <property type="entry name" value="Insect_Ionotropic_Sensory_Rcpt"/>
</dbReference>
<evidence type="ECO:0000256" key="7">
    <source>
        <dbReference type="ARBA" id="ARBA00023180"/>
    </source>
</evidence>
<feature type="region of interest" description="Disordered" evidence="8">
    <location>
        <begin position="46"/>
        <end position="83"/>
    </location>
</feature>
<accession>A0AAV4H382</accession>
<dbReference type="PANTHER" id="PTHR42643:SF24">
    <property type="entry name" value="IONOTROPIC RECEPTOR 60A"/>
    <property type="match status" value="1"/>
</dbReference>
<dbReference type="AlphaFoldDB" id="A0AAV4H382"/>
<dbReference type="Proteomes" id="UP000762676">
    <property type="component" value="Unassembled WGS sequence"/>
</dbReference>
<organism evidence="10 11">
    <name type="scientific">Elysia marginata</name>
    <dbReference type="NCBI Taxonomy" id="1093978"/>
    <lineage>
        <taxon>Eukaryota</taxon>
        <taxon>Metazoa</taxon>
        <taxon>Spiralia</taxon>
        <taxon>Lophotrochozoa</taxon>
        <taxon>Mollusca</taxon>
        <taxon>Gastropoda</taxon>
        <taxon>Heterobranchia</taxon>
        <taxon>Euthyneura</taxon>
        <taxon>Panpulmonata</taxon>
        <taxon>Sacoglossa</taxon>
        <taxon>Placobranchoidea</taxon>
        <taxon>Plakobranchidae</taxon>
        <taxon>Elysia</taxon>
    </lineage>
</organism>
<feature type="transmembrane region" description="Helical" evidence="9">
    <location>
        <begin position="587"/>
        <end position="605"/>
    </location>
</feature>
<keyword evidence="2" id="KW-1003">Cell membrane</keyword>
<feature type="transmembrane region" description="Helical" evidence="9">
    <location>
        <begin position="663"/>
        <end position="683"/>
    </location>
</feature>
<proteinExistence type="predicted"/>
<dbReference type="SUPFAM" id="SSF53850">
    <property type="entry name" value="Periplasmic binding protein-like II"/>
    <property type="match status" value="1"/>
</dbReference>
<keyword evidence="3 9" id="KW-0812">Transmembrane</keyword>
<evidence type="ECO:0000256" key="1">
    <source>
        <dbReference type="ARBA" id="ARBA00004651"/>
    </source>
</evidence>
<reference evidence="10 11" key="1">
    <citation type="journal article" date="2021" name="Elife">
        <title>Chloroplast acquisition without the gene transfer in kleptoplastic sea slugs, Plakobranchus ocellatus.</title>
        <authorList>
            <person name="Maeda T."/>
            <person name="Takahashi S."/>
            <person name="Yoshida T."/>
            <person name="Shimamura S."/>
            <person name="Takaki Y."/>
            <person name="Nagai Y."/>
            <person name="Toyoda A."/>
            <person name="Suzuki Y."/>
            <person name="Arimoto A."/>
            <person name="Ishii H."/>
            <person name="Satoh N."/>
            <person name="Nishiyama T."/>
            <person name="Hasebe M."/>
            <person name="Maruyama T."/>
            <person name="Minagawa J."/>
            <person name="Obokata J."/>
            <person name="Shigenobu S."/>
        </authorList>
    </citation>
    <scope>NUCLEOTIDE SEQUENCE [LARGE SCALE GENOMIC DNA]</scope>
</reference>
<comment type="subcellular location">
    <subcellularLocation>
        <location evidence="1">Cell membrane</location>
        <topology evidence="1">Multi-pass membrane protein</topology>
    </subcellularLocation>
</comment>
<keyword evidence="6 10" id="KW-0675">Receptor</keyword>
<protein>
    <submittedName>
        <fullName evidence="10">Glutamate receptor</fullName>
    </submittedName>
</protein>
<evidence type="ECO:0000313" key="11">
    <source>
        <dbReference type="Proteomes" id="UP000762676"/>
    </source>
</evidence>
<evidence type="ECO:0000256" key="6">
    <source>
        <dbReference type="ARBA" id="ARBA00023170"/>
    </source>
</evidence>
<feature type="region of interest" description="Disordered" evidence="8">
    <location>
        <begin position="331"/>
        <end position="366"/>
    </location>
</feature>
<keyword evidence="7" id="KW-0325">Glycoprotein</keyword>
<keyword evidence="5 9" id="KW-0472">Membrane</keyword>
<dbReference type="EMBL" id="BMAT01012420">
    <property type="protein sequence ID" value="GFR92004.1"/>
    <property type="molecule type" value="Genomic_DNA"/>
</dbReference>
<evidence type="ECO:0000256" key="4">
    <source>
        <dbReference type="ARBA" id="ARBA00022989"/>
    </source>
</evidence>
<name>A0AAV4H382_9GAST</name>